<accession>A0A2S6F7P5</accession>
<reference evidence="1 2" key="1">
    <citation type="submission" date="2018-02" db="EMBL/GenBank/DDBJ databases">
        <title>Draft genome sequences of four Legionella pneumophila clinical strains isolated in Ontario.</title>
        <authorList>
            <person name="Fortuna A."/>
            <person name="Ramnarine R."/>
            <person name="Li A."/>
            <person name="Frantz C."/>
            <person name="Mallo G."/>
        </authorList>
    </citation>
    <scope>NUCLEOTIDE SEQUENCE [LARGE SCALE GENOMIC DNA]</scope>
    <source>
        <strain evidence="1 2">LG61</strain>
    </source>
</reference>
<dbReference type="EMBL" id="PQWY01000002">
    <property type="protein sequence ID" value="PPK33464.1"/>
    <property type="molecule type" value="Genomic_DNA"/>
</dbReference>
<sequence>MESDMPKTKYALPPVVLYESHADRATSDFLIKQLPDLKKAGYTTICVDGMEPGASLEENISMMKILIQIQVKTLSEIPLEHPEYKQGVEKLRSVVAKLDLFEAMKEQGFKLGGIDLPVSEQLKEKSLNSIRREQTLTDNTLKHVKENDGGVVVVLGFGHCIFQQMIKEHDENANQYLWYHVHNPDNETQSYKELVKAYTSKGISNYFPLGVNIFKNSDKELDTDFWNKISANCYNYDPKALETSTASILKSLVGPEVTAHLRTDGQHHVDALISLETVEKTHQIKSSDFLRSLSKTLGDIHFEVAKIKTKDQVIIRGINEPEVAEQISKLSKKM</sequence>
<dbReference type="RefSeq" id="WP_080272165.1">
    <property type="nucleotide sequence ID" value="NZ_CP017601.1"/>
</dbReference>
<dbReference type="OrthoDB" id="5643322at2"/>
<evidence type="ECO:0000313" key="1">
    <source>
        <dbReference type="EMBL" id="PPK33464.1"/>
    </source>
</evidence>
<proteinExistence type="predicted"/>
<protein>
    <submittedName>
        <fullName evidence="1">Uncharacterized protein</fullName>
    </submittedName>
</protein>
<comment type="caution">
    <text evidence="1">The sequence shown here is derived from an EMBL/GenBank/DDBJ whole genome shotgun (WGS) entry which is preliminary data.</text>
</comment>
<organism evidence="1 2">
    <name type="scientific">Legionella pneumophila</name>
    <dbReference type="NCBI Taxonomy" id="446"/>
    <lineage>
        <taxon>Bacteria</taxon>
        <taxon>Pseudomonadati</taxon>
        <taxon>Pseudomonadota</taxon>
        <taxon>Gammaproteobacteria</taxon>
        <taxon>Legionellales</taxon>
        <taxon>Legionellaceae</taxon>
        <taxon>Legionella</taxon>
    </lineage>
</organism>
<evidence type="ECO:0000313" key="2">
    <source>
        <dbReference type="Proteomes" id="UP000239239"/>
    </source>
</evidence>
<name>A0A2S6F7P5_LEGPN</name>
<gene>
    <name evidence="1" type="ORF">C3928_01650</name>
</gene>
<dbReference type="AlphaFoldDB" id="A0A2S6F7P5"/>
<dbReference type="Proteomes" id="UP000239239">
    <property type="component" value="Unassembled WGS sequence"/>
</dbReference>